<dbReference type="Proteomes" id="UP000504604">
    <property type="component" value="Unplaced"/>
</dbReference>
<dbReference type="KEGG" id="sind:105178988"/>
<sequence>MASQGREGVGAEAPIPPGGAPVAGLPPEYAQIFQMAFQAQAQAQAQLLAQAHTSTPVAAPVVPTIDRNYERIRKMRATEFEGTLDPEIDERWWEKVEDVMNLVNCTPENRLSHVVSLFVSNALIWWRFVKRGYEPREITWAKFQKEFDDKYRPNMYRDKKRMEFLNLVQGDDQTVAKYELCFAALAKYAPEAIATQEDHCYRFEQGLRPEIKRGLAVRITNFKTLVESAVRMEEVVMEDKKKGEEKRKSTYAIGESSRLTKRGTSRSLSVGSGFYT</sequence>
<evidence type="ECO:0000313" key="3">
    <source>
        <dbReference type="Proteomes" id="UP000504604"/>
    </source>
</evidence>
<dbReference type="PANTHER" id="PTHR34482">
    <property type="entry name" value="DNA DAMAGE-INDUCIBLE PROTEIN 1-LIKE"/>
    <property type="match status" value="1"/>
</dbReference>
<evidence type="ECO:0000256" key="1">
    <source>
        <dbReference type="SAM" id="MobiDB-lite"/>
    </source>
</evidence>
<dbReference type="Pfam" id="PF03732">
    <property type="entry name" value="Retrotrans_gag"/>
    <property type="match status" value="1"/>
</dbReference>
<dbReference type="RefSeq" id="XP_011100875.1">
    <property type="nucleotide sequence ID" value="XM_011102573.1"/>
</dbReference>
<feature type="domain" description="Retrotransposon gag" evidence="2">
    <location>
        <begin position="114"/>
        <end position="209"/>
    </location>
</feature>
<name>A0A6I9UQD8_SESIN</name>
<accession>A0A6I9UQD8</accession>
<reference evidence="4" key="1">
    <citation type="submission" date="2025-08" db="UniProtKB">
        <authorList>
            <consortium name="RefSeq"/>
        </authorList>
    </citation>
    <scope>IDENTIFICATION</scope>
</reference>
<feature type="region of interest" description="Disordered" evidence="1">
    <location>
        <begin position="1"/>
        <end position="20"/>
    </location>
</feature>
<evidence type="ECO:0000259" key="2">
    <source>
        <dbReference type="Pfam" id="PF03732"/>
    </source>
</evidence>
<dbReference type="GeneID" id="105178988"/>
<dbReference type="OrthoDB" id="1300414at2759"/>
<organism evidence="3 4">
    <name type="scientific">Sesamum indicum</name>
    <name type="common">Oriental sesame</name>
    <name type="synonym">Sesamum orientale</name>
    <dbReference type="NCBI Taxonomy" id="4182"/>
    <lineage>
        <taxon>Eukaryota</taxon>
        <taxon>Viridiplantae</taxon>
        <taxon>Streptophyta</taxon>
        <taxon>Embryophyta</taxon>
        <taxon>Tracheophyta</taxon>
        <taxon>Spermatophyta</taxon>
        <taxon>Magnoliopsida</taxon>
        <taxon>eudicotyledons</taxon>
        <taxon>Gunneridae</taxon>
        <taxon>Pentapetalae</taxon>
        <taxon>asterids</taxon>
        <taxon>lamiids</taxon>
        <taxon>Lamiales</taxon>
        <taxon>Pedaliaceae</taxon>
        <taxon>Sesamum</taxon>
    </lineage>
</organism>
<dbReference type="PANTHER" id="PTHR34482:SF36">
    <property type="entry name" value="RETROTRANSPOSON GAG DOMAIN-CONTAINING PROTEIN"/>
    <property type="match status" value="1"/>
</dbReference>
<keyword evidence="3" id="KW-1185">Reference proteome</keyword>
<proteinExistence type="predicted"/>
<protein>
    <submittedName>
        <fullName evidence="4">Uncharacterized protein LOC105178988</fullName>
    </submittedName>
</protein>
<evidence type="ECO:0000313" key="4">
    <source>
        <dbReference type="RefSeq" id="XP_011100875.1"/>
    </source>
</evidence>
<dbReference type="InterPro" id="IPR005162">
    <property type="entry name" value="Retrotrans_gag_dom"/>
</dbReference>
<dbReference type="AlphaFoldDB" id="A0A6I9UQD8"/>
<gene>
    <name evidence="4" type="primary">LOC105178988</name>
</gene>
<dbReference type="InParanoid" id="A0A6I9UQD8"/>